<dbReference type="Proteomes" id="UP000299102">
    <property type="component" value="Unassembled WGS sequence"/>
</dbReference>
<name>A0A4C1UUK1_EUMVA</name>
<evidence type="ECO:0000313" key="3">
    <source>
        <dbReference type="Proteomes" id="UP000299102"/>
    </source>
</evidence>
<dbReference type="AlphaFoldDB" id="A0A4C1UUK1"/>
<evidence type="ECO:0000256" key="1">
    <source>
        <dbReference type="SAM" id="MobiDB-lite"/>
    </source>
</evidence>
<organism evidence="2 3">
    <name type="scientific">Eumeta variegata</name>
    <name type="common">Bagworm moth</name>
    <name type="synonym">Eumeta japonica</name>
    <dbReference type="NCBI Taxonomy" id="151549"/>
    <lineage>
        <taxon>Eukaryota</taxon>
        <taxon>Metazoa</taxon>
        <taxon>Ecdysozoa</taxon>
        <taxon>Arthropoda</taxon>
        <taxon>Hexapoda</taxon>
        <taxon>Insecta</taxon>
        <taxon>Pterygota</taxon>
        <taxon>Neoptera</taxon>
        <taxon>Endopterygota</taxon>
        <taxon>Lepidoptera</taxon>
        <taxon>Glossata</taxon>
        <taxon>Ditrysia</taxon>
        <taxon>Tineoidea</taxon>
        <taxon>Psychidae</taxon>
        <taxon>Oiketicinae</taxon>
        <taxon>Eumeta</taxon>
    </lineage>
</organism>
<dbReference type="EMBL" id="BGZK01000226">
    <property type="protein sequence ID" value="GBP29910.1"/>
    <property type="molecule type" value="Genomic_DNA"/>
</dbReference>
<evidence type="ECO:0000313" key="2">
    <source>
        <dbReference type="EMBL" id="GBP29910.1"/>
    </source>
</evidence>
<reference evidence="2 3" key="1">
    <citation type="journal article" date="2019" name="Commun. Biol.">
        <title>The bagworm genome reveals a unique fibroin gene that provides high tensile strength.</title>
        <authorList>
            <person name="Kono N."/>
            <person name="Nakamura H."/>
            <person name="Ohtoshi R."/>
            <person name="Tomita M."/>
            <person name="Numata K."/>
            <person name="Arakawa K."/>
        </authorList>
    </citation>
    <scope>NUCLEOTIDE SEQUENCE [LARGE SCALE GENOMIC DNA]</scope>
</reference>
<feature type="region of interest" description="Disordered" evidence="1">
    <location>
        <begin position="86"/>
        <end position="135"/>
    </location>
</feature>
<gene>
    <name evidence="2" type="ORF">EVAR_18390_1</name>
</gene>
<proteinExistence type="predicted"/>
<sequence length="152" mass="16706">MDRASRPSRQPYTQIHPVEGAINYPVQCHVLGRLDVVLHGKWQTLDAARGVLAGTRPQCVGPRRPTISLFDIEGIAPRAPHAASAVTTSGADGLTRSSNRGASGTIRLKSKAHQSFRPVGEHRPQGFPAARRRTRPGRRLSARYTLLLRELY</sequence>
<protein>
    <submittedName>
        <fullName evidence="2">Uncharacterized protein</fullName>
    </submittedName>
</protein>
<feature type="compositionally biased region" description="Polar residues" evidence="1">
    <location>
        <begin position="86"/>
        <end position="102"/>
    </location>
</feature>
<comment type="caution">
    <text evidence="2">The sequence shown here is derived from an EMBL/GenBank/DDBJ whole genome shotgun (WGS) entry which is preliminary data.</text>
</comment>
<keyword evidence="3" id="KW-1185">Reference proteome</keyword>
<accession>A0A4C1UUK1</accession>